<comment type="caution">
    <text evidence="10">The sequence shown here is derived from an EMBL/GenBank/DDBJ whole genome shotgun (WGS) entry which is preliminary data.</text>
</comment>
<dbReference type="GO" id="GO:0016787">
    <property type="term" value="F:hydrolase activity"/>
    <property type="evidence" value="ECO:0007669"/>
    <property type="project" value="UniProtKB-KW"/>
</dbReference>
<dbReference type="InterPro" id="IPR050556">
    <property type="entry name" value="Type_II_TA_system_RNase"/>
</dbReference>
<dbReference type="EMBL" id="AGCA01000283">
    <property type="protein sequence ID" value="EGY28919.1"/>
    <property type="molecule type" value="Genomic_DNA"/>
</dbReference>
<comment type="similarity">
    <text evidence="7 8">Belongs to the PINc/VapC protein family.</text>
</comment>
<comment type="cofactor">
    <cofactor evidence="1 8">
        <name>Mg(2+)</name>
        <dbReference type="ChEBI" id="CHEBI:18420"/>
    </cofactor>
</comment>
<evidence type="ECO:0000256" key="5">
    <source>
        <dbReference type="ARBA" id="ARBA00022801"/>
    </source>
</evidence>
<keyword evidence="3 8" id="KW-0540">Nuclease</keyword>
<evidence type="ECO:0000256" key="7">
    <source>
        <dbReference type="ARBA" id="ARBA00038093"/>
    </source>
</evidence>
<evidence type="ECO:0000313" key="10">
    <source>
        <dbReference type="EMBL" id="EGY28919.1"/>
    </source>
</evidence>
<evidence type="ECO:0000256" key="8">
    <source>
        <dbReference type="HAMAP-Rule" id="MF_00265"/>
    </source>
</evidence>
<dbReference type="GO" id="GO:0000287">
    <property type="term" value="F:magnesium ion binding"/>
    <property type="evidence" value="ECO:0007669"/>
    <property type="project" value="UniProtKB-UniRule"/>
</dbReference>
<accession>G2GZA7</accession>
<dbReference type="Gene3D" id="3.40.50.1010">
    <property type="entry name" value="5'-nuclease"/>
    <property type="match status" value="1"/>
</dbReference>
<keyword evidence="5 8" id="KW-0378">Hydrolase</keyword>
<keyword evidence="11" id="KW-1185">Reference proteome</keyword>
<dbReference type="InterPro" id="IPR029060">
    <property type="entry name" value="PIN-like_dom_sf"/>
</dbReference>
<name>G2GZA7_9ENTR</name>
<dbReference type="OrthoDB" id="9796690at2"/>
<dbReference type="GO" id="GO:0004540">
    <property type="term" value="F:RNA nuclease activity"/>
    <property type="evidence" value="ECO:0007669"/>
    <property type="project" value="InterPro"/>
</dbReference>
<dbReference type="PANTHER" id="PTHR33653:SF1">
    <property type="entry name" value="RIBONUCLEASE VAPC2"/>
    <property type="match status" value="1"/>
</dbReference>
<evidence type="ECO:0000256" key="1">
    <source>
        <dbReference type="ARBA" id="ARBA00001946"/>
    </source>
</evidence>
<evidence type="ECO:0000256" key="2">
    <source>
        <dbReference type="ARBA" id="ARBA00022649"/>
    </source>
</evidence>
<evidence type="ECO:0000256" key="3">
    <source>
        <dbReference type="ARBA" id="ARBA00022722"/>
    </source>
</evidence>
<feature type="binding site" evidence="8">
    <location>
        <position position="98"/>
    </location>
    <ligand>
        <name>Mg(2+)</name>
        <dbReference type="ChEBI" id="CHEBI:18420"/>
    </ligand>
</feature>
<keyword evidence="8" id="KW-0800">Toxin</keyword>
<dbReference type="HAMAP" id="MF_00265">
    <property type="entry name" value="VapC_Nob1"/>
    <property type="match status" value="1"/>
</dbReference>
<dbReference type="NCBIfam" id="NF010285">
    <property type="entry name" value="PRK13725.1"/>
    <property type="match status" value="1"/>
</dbReference>
<evidence type="ECO:0000256" key="4">
    <source>
        <dbReference type="ARBA" id="ARBA00022723"/>
    </source>
</evidence>
<dbReference type="PATRIC" id="fig|1005043.3.peg.1007"/>
<dbReference type="AlphaFoldDB" id="G2GZA7"/>
<evidence type="ECO:0000259" key="9">
    <source>
        <dbReference type="SMART" id="SM00670"/>
    </source>
</evidence>
<dbReference type="SMART" id="SM00670">
    <property type="entry name" value="PINc"/>
    <property type="match status" value="1"/>
</dbReference>
<organism evidence="10 11">
    <name type="scientific">Candidatus Regiella insecticola 5.15</name>
    <dbReference type="NCBI Taxonomy" id="1005043"/>
    <lineage>
        <taxon>Bacteria</taxon>
        <taxon>Pseudomonadati</taxon>
        <taxon>Pseudomonadota</taxon>
        <taxon>Gammaproteobacteria</taxon>
        <taxon>Enterobacterales</taxon>
        <taxon>Enterobacteriaceae</taxon>
        <taxon>aphid secondary symbionts</taxon>
        <taxon>Candidatus Regiella</taxon>
    </lineage>
</organism>
<sequence>MHKFMLDTNIVIYIIKRRPLELLNKFNENTGSMVISSITFAELLHGVEKSAARKRNMDTVENFVSRLAVLDYNDKAAWHYGNIRANLECKGTPIGVNDVHIAAHARSAGLVLVTNNRKEFDRVEGLIVQNWL</sequence>
<dbReference type="SUPFAM" id="SSF88723">
    <property type="entry name" value="PIN domain-like"/>
    <property type="match status" value="1"/>
</dbReference>
<evidence type="ECO:0000256" key="6">
    <source>
        <dbReference type="ARBA" id="ARBA00022842"/>
    </source>
</evidence>
<keyword evidence="4 8" id="KW-0479">Metal-binding</keyword>
<feature type="binding site" evidence="8">
    <location>
        <position position="7"/>
    </location>
    <ligand>
        <name>Mg(2+)</name>
        <dbReference type="ChEBI" id="CHEBI:18420"/>
    </ligand>
</feature>
<keyword evidence="2 8" id="KW-1277">Toxin-antitoxin system</keyword>
<dbReference type="RefSeq" id="WP_006706795.1">
    <property type="nucleotide sequence ID" value="NZ_AGCA01000283.1"/>
</dbReference>
<protein>
    <recommendedName>
        <fullName evidence="8">Ribonuclease VapC</fullName>
        <shortName evidence="8">RNase VapC</shortName>
        <ecNumber evidence="8">3.1.-.-</ecNumber>
    </recommendedName>
    <alternativeName>
        <fullName evidence="8">Toxin VapC</fullName>
    </alternativeName>
</protein>
<proteinExistence type="inferred from homology"/>
<dbReference type="InterPro" id="IPR022907">
    <property type="entry name" value="VapC_family"/>
</dbReference>
<dbReference type="CDD" id="cd18735">
    <property type="entry name" value="PIN_HiVapC1-like"/>
    <property type="match status" value="1"/>
</dbReference>
<evidence type="ECO:0000313" key="11">
    <source>
        <dbReference type="Proteomes" id="UP000004116"/>
    </source>
</evidence>
<gene>
    <name evidence="8" type="primary">vapC</name>
    <name evidence="10" type="ORF">Rin_00011220</name>
</gene>
<feature type="domain" description="PIN" evidence="9">
    <location>
        <begin position="2"/>
        <end position="121"/>
    </location>
</feature>
<dbReference type="GO" id="GO:0090729">
    <property type="term" value="F:toxin activity"/>
    <property type="evidence" value="ECO:0007669"/>
    <property type="project" value="UniProtKB-KW"/>
</dbReference>
<dbReference type="Proteomes" id="UP000004116">
    <property type="component" value="Unassembled WGS sequence"/>
</dbReference>
<dbReference type="Pfam" id="PF01850">
    <property type="entry name" value="PIN"/>
    <property type="match status" value="1"/>
</dbReference>
<keyword evidence="6 8" id="KW-0460">Magnesium</keyword>
<reference evidence="10 11" key="1">
    <citation type="journal article" date="2012" name="Genome Res.">
        <title>Genomic basis of endosymbiont-conferred protection against an insect parasitoid.</title>
        <authorList>
            <person name="Hansen A.K."/>
            <person name="Vorburger C."/>
            <person name="Moran N.A."/>
        </authorList>
    </citation>
    <scope>NUCLEOTIDE SEQUENCE [LARGE SCALE GENOMIC DNA]</scope>
    <source>
        <strain evidence="11">R5.15</strain>
    </source>
</reference>
<comment type="function">
    <text evidence="8">Toxic component of a toxin-antitoxin (TA) system. An RNase.</text>
</comment>
<dbReference type="PANTHER" id="PTHR33653">
    <property type="entry name" value="RIBONUCLEASE VAPC2"/>
    <property type="match status" value="1"/>
</dbReference>
<dbReference type="InterPro" id="IPR002716">
    <property type="entry name" value="PIN_dom"/>
</dbReference>
<dbReference type="EC" id="3.1.-.-" evidence="8"/>